<feature type="compositionally biased region" description="Low complexity" evidence="1">
    <location>
        <begin position="90"/>
        <end position="114"/>
    </location>
</feature>
<reference evidence="2 3" key="1">
    <citation type="submission" date="2024-01" db="EMBL/GenBank/DDBJ databases">
        <title>The genome of the rayed Mediterranean limpet Patella caerulea (Linnaeus, 1758).</title>
        <authorList>
            <person name="Anh-Thu Weber A."/>
            <person name="Halstead-Nussloch G."/>
        </authorList>
    </citation>
    <scope>NUCLEOTIDE SEQUENCE [LARGE SCALE GENOMIC DNA]</scope>
    <source>
        <strain evidence="2">AATW-2023a</strain>
        <tissue evidence="2">Whole specimen</tissue>
    </source>
</reference>
<gene>
    <name evidence="2" type="ORF">SNE40_013651</name>
</gene>
<organism evidence="2 3">
    <name type="scientific">Patella caerulea</name>
    <name type="common">Rayed Mediterranean limpet</name>
    <dbReference type="NCBI Taxonomy" id="87958"/>
    <lineage>
        <taxon>Eukaryota</taxon>
        <taxon>Metazoa</taxon>
        <taxon>Spiralia</taxon>
        <taxon>Lophotrochozoa</taxon>
        <taxon>Mollusca</taxon>
        <taxon>Gastropoda</taxon>
        <taxon>Patellogastropoda</taxon>
        <taxon>Patelloidea</taxon>
        <taxon>Patellidae</taxon>
        <taxon>Patella</taxon>
    </lineage>
</organism>
<dbReference type="InterPro" id="IPR032675">
    <property type="entry name" value="LRR_dom_sf"/>
</dbReference>
<dbReference type="EMBL" id="JAZGQO010000010">
    <property type="protein sequence ID" value="KAK6175128.1"/>
    <property type="molecule type" value="Genomic_DNA"/>
</dbReference>
<dbReference type="AlphaFoldDB" id="A0AAN8JGD1"/>
<dbReference type="Gene3D" id="3.80.10.10">
    <property type="entry name" value="Ribonuclease Inhibitor"/>
    <property type="match status" value="3"/>
</dbReference>
<sequence>MFCGCGLSQRRDHGSPHRTHNPPWKFWRKLSTKRNDRKPLDKSDVIHEHWRDDDAASEVLTPLNSDLPDVLDKTDLKRTNSLKPPPKPPRLFLFRSSSINTHRSSSSSGSLRSSIFQSFHPKRSSSATEAKSVKCPSPKRSASAIDSTGSDMTSLLSSPLTDTRNVLVRQENGRIKPVILHPGDRENNNTVHGLSNVEEKDEKIETKYSPVSSLNSSQNSYSKIKIVTPDLTPKKPLRNRRKSSEKGEMTRQKLIMQSLSDLLNQRFDPFPLLDKLHEGNVISQSDLQAFQGHPDRRLICDSITHIISDGELSKFRAFCKIIQNADATGDISRVLTVMQEIDRICYEIPARYNEEISIMEDEKRISFEIGYLNKETGFLRPLVELEKARSEKRNSNRSSKYSDQSSLDLENESSTEFADSYATMVNVFITGISLCARRADALERLLADTDSILELKIGKTQMQGDDLALIFKAMNTNTSIQTLDVRLNGLNKLGMEAMSDMLRKNKHLLHLNISSTGVDQSGCETLASAMAVNKTLVELDMSFLDIGDPACDCLKDMLKSNSTLKKLRLRSNNITWIGCCSLMEGVSRNRSLAELDLSRNFIGDSGVEVLSRFIPLSAIVELSLENCGITSSGCEKLAEMMSSSKKLKHVDLSVNFIADAGVLKLANPLERSSVLQTIGLNMCGVTNDGFSKLLDVLEKNTSITLLKLCYNRLGREHTNSAATSDNLRYRLRIVTSSKPKLKILLWGNVFEES</sequence>
<dbReference type="InterPro" id="IPR001611">
    <property type="entry name" value="Leu-rich_rpt"/>
</dbReference>
<dbReference type="PANTHER" id="PTHR24114:SF2">
    <property type="entry name" value="F-BOX DOMAIN-CONTAINING PROTEIN-RELATED"/>
    <property type="match status" value="1"/>
</dbReference>
<dbReference type="Proteomes" id="UP001347796">
    <property type="component" value="Unassembled WGS sequence"/>
</dbReference>
<dbReference type="PANTHER" id="PTHR24114">
    <property type="entry name" value="LEUCINE RICH REPEAT FAMILY PROTEIN"/>
    <property type="match status" value="1"/>
</dbReference>
<evidence type="ECO:0000313" key="2">
    <source>
        <dbReference type="EMBL" id="KAK6175128.1"/>
    </source>
</evidence>
<name>A0AAN8JGD1_PATCE</name>
<feature type="region of interest" description="Disordered" evidence="1">
    <location>
        <begin position="179"/>
        <end position="216"/>
    </location>
</feature>
<dbReference type="SUPFAM" id="SSF52047">
    <property type="entry name" value="RNI-like"/>
    <property type="match status" value="1"/>
</dbReference>
<evidence type="ECO:0000313" key="3">
    <source>
        <dbReference type="Proteomes" id="UP001347796"/>
    </source>
</evidence>
<dbReference type="Pfam" id="PF13516">
    <property type="entry name" value="LRR_6"/>
    <property type="match status" value="6"/>
</dbReference>
<keyword evidence="3" id="KW-1185">Reference proteome</keyword>
<dbReference type="SMART" id="SM00368">
    <property type="entry name" value="LRR_RI"/>
    <property type="match status" value="8"/>
</dbReference>
<feature type="region of interest" description="Disordered" evidence="1">
    <location>
        <begin position="65"/>
        <end position="157"/>
    </location>
</feature>
<accession>A0AAN8JGD1</accession>
<feature type="compositionally biased region" description="Basic and acidic residues" evidence="1">
    <location>
        <begin position="197"/>
        <end position="206"/>
    </location>
</feature>
<dbReference type="InterPro" id="IPR052394">
    <property type="entry name" value="LRR-containing"/>
</dbReference>
<proteinExistence type="predicted"/>
<protein>
    <submittedName>
        <fullName evidence="2">Uncharacterized protein</fullName>
    </submittedName>
</protein>
<comment type="caution">
    <text evidence="2">The sequence shown here is derived from an EMBL/GenBank/DDBJ whole genome shotgun (WGS) entry which is preliminary data.</text>
</comment>
<feature type="compositionally biased region" description="Polar residues" evidence="1">
    <location>
        <begin position="144"/>
        <end position="157"/>
    </location>
</feature>
<feature type="region of interest" description="Disordered" evidence="1">
    <location>
        <begin position="1"/>
        <end position="23"/>
    </location>
</feature>
<evidence type="ECO:0000256" key="1">
    <source>
        <dbReference type="SAM" id="MobiDB-lite"/>
    </source>
</evidence>